<keyword evidence="1" id="KW-0812">Transmembrane</keyword>
<feature type="transmembrane region" description="Helical" evidence="1">
    <location>
        <begin position="12"/>
        <end position="31"/>
    </location>
</feature>
<protein>
    <submittedName>
        <fullName evidence="2">Uncharacterized protein</fullName>
    </submittedName>
</protein>
<comment type="caution">
    <text evidence="2">The sequence shown here is derived from an EMBL/GenBank/DDBJ whole genome shotgun (WGS) entry which is preliminary data.</text>
</comment>
<evidence type="ECO:0000256" key="1">
    <source>
        <dbReference type="SAM" id="Phobius"/>
    </source>
</evidence>
<sequence>MNAVIKDYDYTLMAWQFFCLLFAIAIFYLLYKIYKKVK</sequence>
<name>A0A444VTW2_9FLAO</name>
<keyword evidence="1" id="KW-1133">Transmembrane helix</keyword>
<proteinExistence type="predicted"/>
<dbReference type="Proteomes" id="UP000290433">
    <property type="component" value="Unassembled WGS sequence"/>
</dbReference>
<dbReference type="EMBL" id="JUIV01000019">
    <property type="protein sequence ID" value="RYJ37112.1"/>
    <property type="molecule type" value="Genomic_DNA"/>
</dbReference>
<keyword evidence="1" id="KW-0472">Membrane</keyword>
<organism evidence="2 3">
    <name type="scientific">Flavobacterium anhuiense</name>
    <dbReference type="NCBI Taxonomy" id="459526"/>
    <lineage>
        <taxon>Bacteria</taxon>
        <taxon>Pseudomonadati</taxon>
        <taxon>Bacteroidota</taxon>
        <taxon>Flavobacteriia</taxon>
        <taxon>Flavobacteriales</taxon>
        <taxon>Flavobacteriaceae</taxon>
        <taxon>Flavobacterium</taxon>
    </lineage>
</organism>
<dbReference type="AlphaFoldDB" id="A0A444VTW2"/>
<accession>A0A444VTW2</accession>
<reference evidence="2 3" key="1">
    <citation type="submission" date="2014-12" db="EMBL/GenBank/DDBJ databases">
        <title>Genome sequence of Flavobacterium anhuiense RCM74.</title>
        <authorList>
            <person name="Kim J.F."/>
            <person name="Song J.Y."/>
            <person name="Kwak M.-J."/>
            <person name="Lee S.-W."/>
        </authorList>
    </citation>
    <scope>NUCLEOTIDE SEQUENCE [LARGE SCALE GENOMIC DNA]</scope>
    <source>
        <strain evidence="2 3">RCM74</strain>
    </source>
</reference>
<gene>
    <name evidence="2" type="ORF">NU08_3866</name>
</gene>
<evidence type="ECO:0000313" key="3">
    <source>
        <dbReference type="Proteomes" id="UP000290433"/>
    </source>
</evidence>
<evidence type="ECO:0000313" key="2">
    <source>
        <dbReference type="EMBL" id="RYJ37112.1"/>
    </source>
</evidence>